<feature type="region of interest" description="Disordered" evidence="1">
    <location>
        <begin position="351"/>
        <end position="494"/>
    </location>
</feature>
<dbReference type="PANTHER" id="PTHR21726:SF29">
    <property type="entry name" value="EXPRESSED PROTEIN"/>
    <property type="match status" value="1"/>
</dbReference>
<feature type="region of interest" description="Disordered" evidence="1">
    <location>
        <begin position="252"/>
        <end position="314"/>
    </location>
</feature>
<feature type="domain" description="DUF3741" evidence="3">
    <location>
        <begin position="83"/>
        <end position="113"/>
    </location>
</feature>
<sequence length="923" mass="101537">MNMGAEKHSSKSGGGYVGGLLQLFDWNAKSRKKLFSSKSTLPEQSKQKKRCDGNLPTTRFHLVKVCDFIAGSSIRGSNYSCASSVTDEDFGEAKAPGVVARLMGLDSMPTSNFPEPYASPYFSSQSLQGFNSHSKNLDGSHEFDLPGNLYAMDGFVRNNVPESRHPKPLNRPIEKFQTEVLPPKSAKSIPITHHKLLSPIKSANYIPSENAAHIMEAAARIIGPSPQTSAGKVKFPAVSSTSIPLKVRDLKEKVEASQKPLKLGELTSRPGETNAPKHTKGQNPNRSWNSSADTLSSRLSSDSEEASAKGKGKSISLALQAKANVQKREGLNGHSSSSLVGQKESSEVSSSELFKSQASAQSSRVRKSSTHTVSSVLRQNNQKQNGLPDKGKLSSKPCASGSQNRKINNGESSYSRYKSSGKNAANSKIVSKRSKSEVAENRREETSGSRNIASKKRSIDGNFQFEKNHTPDKMMIGKSERPNALTDKQSSFPETSKRIGTDVVSFTFTAPMTRSFALSPETFREVREKSNVFSADFCGKRSLLTSSAPNSAKFSLPGHNVVGADALSTLLEQKLRELTQGMESSSCLKAGTSGNSSTKFQDSLPNLDPSSNKTCIPDYQTQDWINADYTVDKCSSGFSSSDLQGFIMKHKVQVTDQGMDSLCRSNLETRKILDHRLPSPVSVLENSIFAESWNSSDTTDSINTGGSKQVSSVQAQEVLGIHYFKKPNPMEIETELSDSASSMSTAKTECLSCGAEDQDVLQNQWELEYVKDILSDIEHMFKDFAAGRARAIINHNLFDQLESKKWMLNRHEPKLRRKIIFDCVAECLDIRCKEYASGGCEMWTKGSFVVRNTERLAAEIYKEISGWNDMGDCMVDELVDQDMSKKHGRWLDFKIEAFELGVQIENRLLNNLLDEVIADILVL</sequence>
<feature type="domain" description="DUF4378" evidence="2">
    <location>
        <begin position="766"/>
        <end position="915"/>
    </location>
</feature>
<accession>A0AAV1EH53</accession>
<organism evidence="4 5">
    <name type="scientific">Oldenlandia corymbosa var. corymbosa</name>
    <dbReference type="NCBI Taxonomy" id="529605"/>
    <lineage>
        <taxon>Eukaryota</taxon>
        <taxon>Viridiplantae</taxon>
        <taxon>Streptophyta</taxon>
        <taxon>Embryophyta</taxon>
        <taxon>Tracheophyta</taxon>
        <taxon>Spermatophyta</taxon>
        <taxon>Magnoliopsida</taxon>
        <taxon>eudicotyledons</taxon>
        <taxon>Gunneridae</taxon>
        <taxon>Pentapetalae</taxon>
        <taxon>asterids</taxon>
        <taxon>lamiids</taxon>
        <taxon>Gentianales</taxon>
        <taxon>Rubiaceae</taxon>
        <taxon>Rubioideae</taxon>
        <taxon>Spermacoceae</taxon>
        <taxon>Hedyotis-Oldenlandia complex</taxon>
        <taxon>Oldenlandia</taxon>
    </lineage>
</organism>
<evidence type="ECO:0000259" key="3">
    <source>
        <dbReference type="Pfam" id="PF14383"/>
    </source>
</evidence>
<dbReference type="PANTHER" id="PTHR21726">
    <property type="entry name" value="PHOSPHATIDYLINOSITOL N-ACETYLGLUCOSAMINYLTRANSFERASE SUBUNIT P DOWN SYNDROME CRITICAL REGION PROTEIN 5 -RELATED"/>
    <property type="match status" value="1"/>
</dbReference>
<feature type="compositionally biased region" description="Low complexity" evidence="1">
    <location>
        <begin position="290"/>
        <end position="300"/>
    </location>
</feature>
<dbReference type="AlphaFoldDB" id="A0AAV1EH53"/>
<dbReference type="Pfam" id="PF14383">
    <property type="entry name" value="VARLMGL"/>
    <property type="match status" value="1"/>
</dbReference>
<evidence type="ECO:0000313" key="5">
    <source>
        <dbReference type="Proteomes" id="UP001161247"/>
    </source>
</evidence>
<gene>
    <name evidence="4" type="ORF">OLC1_LOCUS24766</name>
</gene>
<proteinExistence type="predicted"/>
<dbReference type="InterPro" id="IPR025486">
    <property type="entry name" value="DUF4378"/>
</dbReference>
<evidence type="ECO:0000256" key="1">
    <source>
        <dbReference type="SAM" id="MobiDB-lite"/>
    </source>
</evidence>
<evidence type="ECO:0000259" key="2">
    <source>
        <dbReference type="Pfam" id="PF14309"/>
    </source>
</evidence>
<name>A0AAV1EH53_OLDCO</name>
<protein>
    <submittedName>
        <fullName evidence="4">OLC1v1020662C1</fullName>
    </submittedName>
</protein>
<feature type="compositionally biased region" description="Polar residues" evidence="1">
    <location>
        <begin position="400"/>
        <end position="429"/>
    </location>
</feature>
<feature type="compositionally biased region" description="Basic and acidic residues" evidence="1">
    <location>
        <begin position="434"/>
        <end position="447"/>
    </location>
</feature>
<dbReference type="Pfam" id="PF14309">
    <property type="entry name" value="DUF4378"/>
    <property type="match status" value="1"/>
</dbReference>
<evidence type="ECO:0000313" key="4">
    <source>
        <dbReference type="EMBL" id="CAI9119013.1"/>
    </source>
</evidence>
<feature type="compositionally biased region" description="Polar residues" evidence="1">
    <location>
        <begin position="353"/>
        <end position="363"/>
    </location>
</feature>
<dbReference type="Proteomes" id="UP001161247">
    <property type="component" value="Chromosome 9"/>
</dbReference>
<dbReference type="EMBL" id="OX459126">
    <property type="protein sequence ID" value="CAI9119013.1"/>
    <property type="molecule type" value="Genomic_DNA"/>
</dbReference>
<dbReference type="InterPro" id="IPR032795">
    <property type="entry name" value="DUF3741-assoc"/>
</dbReference>
<feature type="compositionally biased region" description="Polar residues" evidence="1">
    <location>
        <begin position="370"/>
        <end position="385"/>
    </location>
</feature>
<keyword evidence="5" id="KW-1185">Reference proteome</keyword>
<reference evidence="4" key="1">
    <citation type="submission" date="2023-03" db="EMBL/GenBank/DDBJ databases">
        <authorList>
            <person name="Julca I."/>
        </authorList>
    </citation>
    <scope>NUCLEOTIDE SEQUENCE</scope>
</reference>